<protein>
    <submittedName>
        <fullName evidence="3">CPBP family intramembrane metalloprotease</fullName>
    </submittedName>
</protein>
<keyword evidence="3" id="KW-0645">Protease</keyword>
<dbReference type="GO" id="GO:0004175">
    <property type="term" value="F:endopeptidase activity"/>
    <property type="evidence" value="ECO:0007669"/>
    <property type="project" value="UniProtKB-ARBA"/>
</dbReference>
<name>A0A538TUN5_UNCEI</name>
<dbReference type="GO" id="GO:0008237">
    <property type="term" value="F:metallopeptidase activity"/>
    <property type="evidence" value="ECO:0007669"/>
    <property type="project" value="UniProtKB-KW"/>
</dbReference>
<reference evidence="3 4" key="1">
    <citation type="journal article" date="2019" name="Nat. Microbiol.">
        <title>Mediterranean grassland soil C-N compound turnover is dependent on rainfall and depth, and is mediated by genomically divergent microorganisms.</title>
        <authorList>
            <person name="Diamond S."/>
            <person name="Andeer P.F."/>
            <person name="Li Z."/>
            <person name="Crits-Christoph A."/>
            <person name="Burstein D."/>
            <person name="Anantharaman K."/>
            <person name="Lane K.R."/>
            <person name="Thomas B.C."/>
            <person name="Pan C."/>
            <person name="Northen T.R."/>
            <person name="Banfield J.F."/>
        </authorList>
    </citation>
    <scope>NUCLEOTIDE SEQUENCE [LARGE SCALE GENOMIC DNA]</scope>
    <source>
        <strain evidence="3">WS_8</strain>
    </source>
</reference>
<feature type="transmembrane region" description="Helical" evidence="1">
    <location>
        <begin position="12"/>
        <end position="31"/>
    </location>
</feature>
<proteinExistence type="predicted"/>
<feature type="transmembrane region" description="Helical" evidence="1">
    <location>
        <begin position="52"/>
        <end position="69"/>
    </location>
</feature>
<evidence type="ECO:0000256" key="1">
    <source>
        <dbReference type="SAM" id="Phobius"/>
    </source>
</evidence>
<dbReference type="EMBL" id="VBOY01000044">
    <property type="protein sequence ID" value="TMQ67308.1"/>
    <property type="molecule type" value="Genomic_DNA"/>
</dbReference>
<dbReference type="AlphaFoldDB" id="A0A538TUN5"/>
<organism evidence="3 4">
    <name type="scientific">Eiseniibacteriota bacterium</name>
    <dbReference type="NCBI Taxonomy" id="2212470"/>
    <lineage>
        <taxon>Bacteria</taxon>
        <taxon>Candidatus Eiseniibacteriota</taxon>
    </lineage>
</organism>
<evidence type="ECO:0000313" key="3">
    <source>
        <dbReference type="EMBL" id="TMQ67308.1"/>
    </source>
</evidence>
<keyword evidence="1" id="KW-0812">Transmembrane</keyword>
<sequence length="245" mass="26932">MNPNAPIWLDHVLVVLLAVVFPIRASTFGFRRLVMAPEVLVPTVRLSLYRQAIALQWSLALATVVLWAWRGRTWHDLGLALRPSVGFWISLLPIAALVAVIAARRRGALNDHEAVASVRRRLRHVERMLPHDRRELWWFLRLSVTAGVCEELLYRGYLIWYLAHWLGVAGGAALATVVFGVGHLYQGPRGVVTTALAGGLMAVLYLASGSLYLGMVAHALADVHSGSLAQAAFAMRDPAPDEPVV</sequence>
<evidence type="ECO:0000313" key="4">
    <source>
        <dbReference type="Proteomes" id="UP000316609"/>
    </source>
</evidence>
<comment type="caution">
    <text evidence="3">The sequence shown here is derived from an EMBL/GenBank/DDBJ whole genome shotgun (WGS) entry which is preliminary data.</text>
</comment>
<keyword evidence="3" id="KW-0482">Metalloprotease</keyword>
<feature type="domain" description="CAAX prenyl protease 2/Lysostaphin resistance protein A-like" evidence="2">
    <location>
        <begin position="135"/>
        <end position="223"/>
    </location>
</feature>
<dbReference type="GO" id="GO:0080120">
    <property type="term" value="P:CAAX-box protein maturation"/>
    <property type="evidence" value="ECO:0007669"/>
    <property type="project" value="UniProtKB-ARBA"/>
</dbReference>
<dbReference type="InterPro" id="IPR003675">
    <property type="entry name" value="Rce1/LyrA-like_dom"/>
</dbReference>
<keyword evidence="1" id="KW-1133">Transmembrane helix</keyword>
<dbReference type="GO" id="GO:0006508">
    <property type="term" value="P:proteolysis"/>
    <property type="evidence" value="ECO:0007669"/>
    <property type="project" value="UniProtKB-KW"/>
</dbReference>
<feature type="transmembrane region" description="Helical" evidence="1">
    <location>
        <begin position="191"/>
        <end position="213"/>
    </location>
</feature>
<keyword evidence="3" id="KW-0378">Hydrolase</keyword>
<accession>A0A538TUN5</accession>
<dbReference type="Pfam" id="PF02517">
    <property type="entry name" value="Rce1-like"/>
    <property type="match status" value="1"/>
</dbReference>
<evidence type="ECO:0000259" key="2">
    <source>
        <dbReference type="Pfam" id="PF02517"/>
    </source>
</evidence>
<gene>
    <name evidence="3" type="ORF">E6K78_05245</name>
</gene>
<feature type="transmembrane region" description="Helical" evidence="1">
    <location>
        <begin position="85"/>
        <end position="103"/>
    </location>
</feature>
<feature type="transmembrane region" description="Helical" evidence="1">
    <location>
        <begin position="159"/>
        <end position="179"/>
    </location>
</feature>
<dbReference type="Proteomes" id="UP000316609">
    <property type="component" value="Unassembled WGS sequence"/>
</dbReference>
<keyword evidence="1" id="KW-0472">Membrane</keyword>